<dbReference type="SMART" id="SM00020">
    <property type="entry name" value="Tryp_SPc"/>
    <property type="match status" value="1"/>
</dbReference>
<dbReference type="SMR" id="F1QE83"/>
<dbReference type="SMART" id="SM00042">
    <property type="entry name" value="CUB"/>
    <property type="match status" value="1"/>
</dbReference>
<dbReference type="GlyGen" id="F1QE83">
    <property type="glycosylation" value="2 sites"/>
</dbReference>
<dbReference type="GO" id="GO:0005509">
    <property type="term" value="F:calcium ion binding"/>
    <property type="evidence" value="ECO:0007669"/>
    <property type="project" value="InterPro"/>
</dbReference>
<protein>
    <recommendedName>
        <fullName evidence="11">Inactive serine protease PAMR1</fullName>
    </recommendedName>
    <alternativeName>
        <fullName evidence="13">Peptidase domain-containing protein associated with muscle regeneration 1</fullName>
    </alternativeName>
    <alternativeName>
        <fullName evidence="12">Regeneration-associated muscle protease homolog</fullName>
    </alternativeName>
</protein>
<comment type="subcellular location">
    <subcellularLocation>
        <location evidence="1">Secreted</location>
    </subcellularLocation>
</comment>
<dbReference type="PROSITE" id="PS50240">
    <property type="entry name" value="TRYPSIN_DOM"/>
    <property type="match status" value="1"/>
</dbReference>
<keyword evidence="4" id="KW-0721">Serine protease homolog</keyword>
<dbReference type="PROSITE" id="PS50923">
    <property type="entry name" value="SUSHI"/>
    <property type="match status" value="3"/>
</dbReference>
<dbReference type="CDD" id="cd00190">
    <property type="entry name" value="Tryp_SPc"/>
    <property type="match status" value="1"/>
</dbReference>
<evidence type="ECO:0000256" key="16">
    <source>
        <dbReference type="SAM" id="MobiDB-lite"/>
    </source>
</evidence>
<dbReference type="ExpressionAtlas" id="F1QE83">
    <property type="expression patterns" value="baseline"/>
</dbReference>
<dbReference type="AlphaFoldDB" id="F1QE83"/>
<dbReference type="InterPro" id="IPR035914">
    <property type="entry name" value="Sperma_CUB_dom_sf"/>
</dbReference>
<dbReference type="GeneTree" id="ENSGT00940000154234"/>
<keyword evidence="8 14" id="KW-1015">Disulfide bond</keyword>
<dbReference type="PROSITE" id="PS50026">
    <property type="entry name" value="EGF_3"/>
    <property type="match status" value="1"/>
</dbReference>
<feature type="compositionally biased region" description="Low complexity" evidence="16">
    <location>
        <begin position="612"/>
        <end position="627"/>
    </location>
</feature>
<dbReference type="Bgee" id="ENSDARG00000093480">
    <property type="expression patterns" value="Expressed in muscle tissue and 13 other cell types or tissues"/>
</dbReference>
<dbReference type="Pfam" id="PF00089">
    <property type="entry name" value="Trypsin"/>
    <property type="match status" value="1"/>
</dbReference>
<keyword evidence="23" id="KW-1185">Reference proteome</keyword>
<evidence type="ECO:0000313" key="22">
    <source>
        <dbReference type="Ensembl" id="ENSDARP00000114582"/>
    </source>
</evidence>
<keyword evidence="5 15" id="KW-0768">Sushi</keyword>
<dbReference type="Proteomes" id="UP000000437">
    <property type="component" value="Chromosome 25"/>
</dbReference>
<feature type="compositionally biased region" description="Polar residues" evidence="16">
    <location>
        <begin position="574"/>
        <end position="583"/>
    </location>
</feature>
<evidence type="ECO:0000256" key="7">
    <source>
        <dbReference type="ARBA" id="ARBA00022737"/>
    </source>
</evidence>
<dbReference type="InterPro" id="IPR000859">
    <property type="entry name" value="CUB_dom"/>
</dbReference>
<dbReference type="InterPro" id="IPR000436">
    <property type="entry name" value="Sushi_SCR_CCP_dom"/>
</dbReference>
<dbReference type="SUPFAM" id="SSF50494">
    <property type="entry name" value="Trypsin-like serine proteases"/>
    <property type="match status" value="1"/>
</dbReference>
<dbReference type="CTD" id="100330319"/>
<feature type="compositionally biased region" description="Basic and acidic residues" evidence="16">
    <location>
        <begin position="429"/>
        <end position="451"/>
    </location>
</feature>
<evidence type="ECO:0000256" key="12">
    <source>
        <dbReference type="ARBA" id="ARBA00041872"/>
    </source>
</evidence>
<dbReference type="AGR" id="ZFIN:ZDB-GENE-100422-12"/>
<dbReference type="CDD" id="cd00041">
    <property type="entry name" value="CUB"/>
    <property type="match status" value="1"/>
</dbReference>
<dbReference type="STRING" id="7955.ENSDARP00000114582"/>
<gene>
    <name evidence="24 25" type="primary">pamr1b</name>
</gene>
<feature type="region of interest" description="Disordered" evidence="16">
    <location>
        <begin position="410"/>
        <end position="454"/>
    </location>
</feature>
<evidence type="ECO:0000256" key="10">
    <source>
        <dbReference type="ARBA" id="ARBA00037622"/>
    </source>
</evidence>
<dbReference type="EMBL" id="CU207301">
    <property type="status" value="NOT_ANNOTATED_CDS"/>
    <property type="molecule type" value="Genomic_DNA"/>
</dbReference>
<dbReference type="SMART" id="SM00179">
    <property type="entry name" value="EGF_CA"/>
    <property type="match status" value="1"/>
</dbReference>
<dbReference type="Gene3D" id="2.40.10.10">
    <property type="entry name" value="Trypsin-like serine proteases"/>
    <property type="match status" value="2"/>
</dbReference>
<dbReference type="InterPro" id="IPR035976">
    <property type="entry name" value="Sushi/SCR/CCP_sf"/>
</dbReference>
<dbReference type="PROSITE" id="PS01180">
    <property type="entry name" value="CUB"/>
    <property type="match status" value="1"/>
</dbReference>
<name>F1QE83_DANRE</name>
<proteinExistence type="predicted"/>
<evidence type="ECO:0000256" key="14">
    <source>
        <dbReference type="PROSITE-ProRule" id="PRU00076"/>
    </source>
</evidence>
<evidence type="ECO:0000259" key="18">
    <source>
        <dbReference type="PROSITE" id="PS01180"/>
    </source>
</evidence>
<comment type="function">
    <text evidence="10">May play a role in regeneration of skeletal muscle.</text>
</comment>
<accession>A0A8M3AWV1</accession>
<feature type="disulfide bond" evidence="15">
    <location>
        <begin position="374"/>
        <end position="401"/>
    </location>
</feature>
<feature type="region of interest" description="Disordered" evidence="16">
    <location>
        <begin position="485"/>
        <end position="505"/>
    </location>
</feature>
<dbReference type="PRINTS" id="PR00722">
    <property type="entry name" value="CHYMOTRYPSIN"/>
</dbReference>
<dbReference type="CDD" id="cd00054">
    <property type="entry name" value="EGF_CA"/>
    <property type="match status" value="1"/>
</dbReference>
<dbReference type="GeneID" id="100330319"/>
<dbReference type="PANTHER" id="PTHR24254:SF9">
    <property type="entry name" value="INACTIVE SERINE PROTEASE PAMR1"/>
    <property type="match status" value="1"/>
</dbReference>
<evidence type="ECO:0000256" key="17">
    <source>
        <dbReference type="SAM" id="SignalP"/>
    </source>
</evidence>
<sequence length="1097" mass="121561">MSSSVCLHSSHSSICLSFIIIIIITLLEHCSAWPYDYRFVPSWCPGPEWSVLCRGCCEYDVIRCKCPLQGAPVGYAVPCCRNAADECDPCTIHPGCSIFENCKRCNNGTWAPRDDFFLKGQYCAECRPGWSGGDCMTCGGLIHKRQGHLVLESYPNNARCEWTLRVDRPYTIDLRFMMLSLEFDHSCQYDYVEVRDGDSLNSRLIGRYCGNERPPPIRSSGSSLHLLFVSDGYKHFDGLFAIFQESSECISSPCLHDGTCVVDSSRSYHCACLAGYTGKRCEHVLECRRPLIPAHGSMRHLDERVGGHVVFQCEPGHTLKGFRISTCLLDGSWSSPTPQCVPFQNCGIPPKPENGDHFLVYGPNDVLIAIQYFCYKQYKLKGAPQRTCLGNNTWSGTAPTCITEPDVIPTADHEQDKGKVKPSGADDVGDAKNKTSQEEENESKPDKDIKAQKPTAGKGYDLVLGKDVEKEIVSIFVKEKPKAEYKESDSSINTIEKKDPGEDKDTLKVLGKDEHLHIEEKVVTPSRDVELVDIVLIDNQMENKTTDDNTGREYTISRLNEDRKENLLNEVDVTQQENNTGFFDSNDIDENADTPRLKQTEEPPSPTAVHYSTETTTTASRSTARAAVKPALQEDPQHVETADVQQEPTAESPPTAQNEAGEVTPCPPPPPLYHGFSERVSGVRPETLRFFCNQSYALVGSDRRTCQADGSWSGAQPVCIRACREPKVSVLVRQKVLPPHVPSRKTPVHKFYSSSVSTVFLKDVRATQSPLSLPTLPQGFHHLYTHIEYECASQYYQHSGSSRRTCLKMGKWSGRHVSCSPVCGKLSSFDPQKPEQTQWPWLASIYRRPAGKLKLKSGKEDQAEDQAEDGWQLVCSGALVNQRSVVVAAHCVTELGKTHPLDPHTLRVTLGKHYRSERRHTKGLQTVRVSSIALHPTFDPLVLDSDVAVLKLLDKARIGEHVVPVCLPDPQLTADQGLVTGWSLEPDPADADGERARVGHVLMGDTVQCEQQYASHGLPISVSENMLCGRQAERSNICPADTGGILLSPAGSAHTPQHWTLLGLVSFGFESSVCSSELYTVYTHIANFVSFIEANMT</sequence>
<dbReference type="GO" id="GO:0004252">
    <property type="term" value="F:serine-type endopeptidase activity"/>
    <property type="evidence" value="ECO:0007669"/>
    <property type="project" value="InterPro"/>
</dbReference>
<keyword evidence="24" id="KW-0378">Hydrolase</keyword>
<dbReference type="Pfam" id="PF00084">
    <property type="entry name" value="Sushi"/>
    <property type="match status" value="4"/>
</dbReference>
<keyword evidence="6 17" id="KW-0732">Signal</keyword>
<evidence type="ECO:0000256" key="3">
    <source>
        <dbReference type="ARBA" id="ARBA00022536"/>
    </source>
</evidence>
<dbReference type="PROSITE" id="PS00022">
    <property type="entry name" value="EGF_1"/>
    <property type="match status" value="1"/>
</dbReference>
<feature type="domain" description="Sushi" evidence="21">
    <location>
        <begin position="285"/>
        <end position="342"/>
    </location>
</feature>
<dbReference type="Gene3D" id="2.10.25.10">
    <property type="entry name" value="Laminin"/>
    <property type="match status" value="1"/>
</dbReference>
<feature type="compositionally biased region" description="Polar residues" evidence="16">
    <location>
        <begin position="643"/>
        <end position="658"/>
    </location>
</feature>
<keyword evidence="9" id="KW-0325">Glycoprotein</keyword>
<evidence type="ECO:0000259" key="19">
    <source>
        <dbReference type="PROSITE" id="PS50026"/>
    </source>
</evidence>
<evidence type="ECO:0000256" key="2">
    <source>
        <dbReference type="ARBA" id="ARBA00022525"/>
    </source>
</evidence>
<reference evidence="24" key="3">
    <citation type="submission" date="2025-04" db="UniProtKB">
        <authorList>
            <consortium name="RefSeq"/>
        </authorList>
    </citation>
    <scope>IDENTIFICATION</scope>
    <source>
        <strain evidence="24">Tuebingen</strain>
    </source>
</reference>
<evidence type="ECO:0000256" key="4">
    <source>
        <dbReference type="ARBA" id="ARBA00022542"/>
    </source>
</evidence>
<reference evidence="22 23" key="2">
    <citation type="journal article" date="2013" name="Nature">
        <title>The zebrafish reference genome sequence and its relationship to the human genome.</title>
        <authorList>
            <consortium name="Genome Reference Consortium Zebrafish"/>
            <person name="Howe K."/>
            <person name="Clark M.D."/>
            <person name="Torroja C.F."/>
            <person name="Torrance J."/>
            <person name="Berthelot C."/>
            <person name="Muffato M."/>
            <person name="Collins J.E."/>
            <person name="Humphray S."/>
            <person name="McLaren K."/>
            <person name="Matthews L."/>
            <person name="McLaren S."/>
            <person name="Sealy I."/>
            <person name="Caccamo M."/>
            <person name="Churcher C."/>
            <person name="Scott C."/>
            <person name="Barrett J.C."/>
            <person name="Koch R."/>
            <person name="Rauch G.J."/>
            <person name="White S."/>
            <person name="Chow W."/>
            <person name="Kilian B."/>
            <person name="Quintais L.T."/>
            <person name="Guerra-Assuncao J.A."/>
            <person name="Zhou Y."/>
            <person name="Gu Y."/>
            <person name="Yen J."/>
            <person name="Vogel J.H."/>
            <person name="Eyre T."/>
            <person name="Redmond S."/>
            <person name="Banerjee R."/>
            <person name="Chi J."/>
            <person name="Fu B."/>
            <person name="Langley E."/>
            <person name="Maguire S.F."/>
            <person name="Laird G.K."/>
            <person name="Lloyd D."/>
            <person name="Kenyon E."/>
            <person name="Donaldson S."/>
            <person name="Sehra H."/>
            <person name="Almeida-King J."/>
            <person name="Loveland J."/>
            <person name="Trevanion S."/>
            <person name="Jones M."/>
            <person name="Quail M."/>
            <person name="Willey D."/>
            <person name="Hunt A."/>
            <person name="Burton J."/>
            <person name="Sims S."/>
            <person name="McLay K."/>
            <person name="Plumb B."/>
            <person name="Davis J."/>
            <person name="Clee C."/>
            <person name="Oliver K."/>
            <person name="Clark R."/>
            <person name="Riddle C."/>
            <person name="Elliot D."/>
            <person name="Eliott D."/>
            <person name="Threadgold G."/>
            <person name="Harden G."/>
            <person name="Ware D."/>
            <person name="Begum S."/>
            <person name="Mortimore B."/>
            <person name="Mortimer B."/>
            <person name="Kerry G."/>
            <person name="Heath P."/>
            <person name="Phillimore B."/>
            <person name="Tracey A."/>
            <person name="Corby N."/>
            <person name="Dunn M."/>
            <person name="Johnson C."/>
            <person name="Wood J."/>
            <person name="Clark S."/>
            <person name="Pelan S."/>
            <person name="Griffiths G."/>
            <person name="Smith M."/>
            <person name="Glithero R."/>
            <person name="Howden P."/>
            <person name="Barker N."/>
            <person name="Lloyd C."/>
            <person name="Stevens C."/>
            <person name="Harley J."/>
            <person name="Holt K."/>
            <person name="Panagiotidis G."/>
            <person name="Lovell J."/>
            <person name="Beasley H."/>
            <person name="Henderson C."/>
            <person name="Gordon D."/>
            <person name="Auger K."/>
            <person name="Wright D."/>
            <person name="Collins J."/>
            <person name="Raisen C."/>
            <person name="Dyer L."/>
            <person name="Leung K."/>
            <person name="Robertson L."/>
            <person name="Ambridge K."/>
            <person name="Leongamornlert D."/>
            <person name="McGuire S."/>
            <person name="Gilderthorp R."/>
            <person name="Griffiths C."/>
            <person name="Manthravadi D."/>
            <person name="Nichol S."/>
            <person name="Barker G."/>
            <person name="Whitehead S."/>
            <person name="Kay M."/>
            <person name="Brown J."/>
            <person name="Murnane C."/>
            <person name="Gray E."/>
            <person name="Humphries M."/>
            <person name="Sycamore N."/>
            <person name="Barker D."/>
            <person name="Saunders D."/>
            <person name="Wallis J."/>
            <person name="Babbage A."/>
            <person name="Hammond S."/>
            <person name="Mashreghi-Mohammadi M."/>
            <person name="Barr L."/>
            <person name="Martin S."/>
            <person name="Wray P."/>
            <person name="Ellington A."/>
            <person name="Matthews N."/>
            <person name="Ellwood M."/>
            <person name="Woodmansey R."/>
            <person name="Clark G."/>
            <person name="Cooper J."/>
            <person name="Cooper J."/>
            <person name="Tromans A."/>
            <person name="Grafham D."/>
            <person name="Skuce C."/>
            <person name="Pandian R."/>
            <person name="Andrews R."/>
            <person name="Harrison E."/>
            <person name="Kimberley A."/>
            <person name="Garnett J."/>
            <person name="Fosker N."/>
            <person name="Hall R."/>
            <person name="Garner P."/>
            <person name="Kelly D."/>
            <person name="Bird C."/>
            <person name="Palmer S."/>
            <person name="Gehring I."/>
            <person name="Berger A."/>
            <person name="Dooley C.M."/>
            <person name="Ersan-Urun Z."/>
            <person name="Eser C."/>
            <person name="Geiger H."/>
            <person name="Geisler M."/>
            <person name="Karotki L."/>
            <person name="Kirn A."/>
            <person name="Konantz J."/>
            <person name="Konantz M."/>
            <person name="Oberlander M."/>
            <person name="Rudolph-Geiger S."/>
            <person name="Teucke M."/>
            <person name="Lanz C."/>
            <person name="Raddatz G."/>
            <person name="Osoegawa K."/>
            <person name="Zhu B."/>
            <person name="Rapp A."/>
            <person name="Widaa S."/>
            <person name="Langford C."/>
            <person name="Yang F."/>
            <person name="Schuster S.C."/>
            <person name="Carter N.P."/>
            <person name="Harrow J."/>
            <person name="Ning Z."/>
            <person name="Herrero J."/>
            <person name="Searle S.M."/>
            <person name="Enright A."/>
            <person name="Geisler R."/>
            <person name="Plasterk R.H."/>
            <person name="Lee C."/>
            <person name="Westerfield M."/>
            <person name="de Jong P.J."/>
            <person name="Zon L.I."/>
            <person name="Postlethwait J.H."/>
            <person name="Nusslein-Volhard C."/>
            <person name="Hubbard T.J."/>
            <person name="Roest Crollius H."/>
            <person name="Rogers J."/>
            <person name="Stemple D.L."/>
        </authorList>
    </citation>
    <scope>NUCLEOTIDE SEQUENCE [LARGE SCALE GENOMIC DNA]</scope>
    <source>
        <strain evidence="22">Tuebingen</strain>
    </source>
</reference>
<dbReference type="RefSeq" id="XP_009296508.1">
    <property type="nucleotide sequence ID" value="XM_009298233.3"/>
</dbReference>
<evidence type="ECO:0000256" key="9">
    <source>
        <dbReference type="ARBA" id="ARBA00023180"/>
    </source>
</evidence>
<dbReference type="PaxDb" id="7955-ENSDARP00000127799"/>
<dbReference type="CDD" id="cd00033">
    <property type="entry name" value="CCP"/>
    <property type="match status" value="4"/>
</dbReference>
<comment type="caution">
    <text evidence="14">Lacks conserved residue(s) required for the propagation of feature annotation.</text>
</comment>
<evidence type="ECO:0000256" key="11">
    <source>
        <dbReference type="ARBA" id="ARBA00040464"/>
    </source>
</evidence>
<evidence type="ECO:0000256" key="15">
    <source>
        <dbReference type="PROSITE-ProRule" id="PRU00302"/>
    </source>
</evidence>
<dbReference type="FunFam" id="2.60.120.290:FF:000005">
    <property type="entry name" value="Procollagen C-endopeptidase enhancer 1"/>
    <property type="match status" value="1"/>
</dbReference>
<dbReference type="Gene3D" id="2.60.120.290">
    <property type="entry name" value="Spermadhesin, CUB domain"/>
    <property type="match status" value="1"/>
</dbReference>
<feature type="signal peptide" evidence="17">
    <location>
        <begin position="1"/>
        <end position="32"/>
    </location>
</feature>
<dbReference type="OMA" id="ETVEFMC"/>
<feature type="domain" description="EGF-like" evidence="19">
    <location>
        <begin position="245"/>
        <end position="282"/>
    </location>
</feature>
<keyword evidence="2" id="KW-0964">Secreted</keyword>
<evidence type="ECO:0000256" key="13">
    <source>
        <dbReference type="ARBA" id="ARBA00042985"/>
    </source>
</evidence>
<dbReference type="Gene3D" id="2.10.70.10">
    <property type="entry name" value="Complement Module, domain 1"/>
    <property type="match status" value="4"/>
</dbReference>
<dbReference type="SMART" id="SM00181">
    <property type="entry name" value="EGF"/>
    <property type="match status" value="2"/>
</dbReference>
<dbReference type="PANTHER" id="PTHR24254">
    <property type="entry name" value="PROTHROMBIN"/>
    <property type="match status" value="1"/>
</dbReference>
<dbReference type="SUPFAM" id="SSF57196">
    <property type="entry name" value="EGF/Laminin"/>
    <property type="match status" value="1"/>
</dbReference>
<reference evidence="22" key="1">
    <citation type="submission" date="2011-07" db="UniProtKB">
        <authorList>
            <consortium name="Ensembl"/>
        </authorList>
    </citation>
    <scope>IDENTIFICATION</scope>
    <source>
        <strain evidence="22">Tuebingen</strain>
    </source>
</reference>
<dbReference type="SUPFAM" id="SSF49854">
    <property type="entry name" value="Spermadhesin, CUB domain"/>
    <property type="match status" value="1"/>
</dbReference>
<evidence type="ECO:0000256" key="8">
    <source>
        <dbReference type="ARBA" id="ARBA00023157"/>
    </source>
</evidence>
<dbReference type="OrthoDB" id="6147874at2759"/>
<feature type="region of interest" description="Disordered" evidence="16">
    <location>
        <begin position="574"/>
        <end position="677"/>
    </location>
</feature>
<dbReference type="HOGENOM" id="CLU_307355_0_0_1"/>
<dbReference type="InterPro" id="IPR001881">
    <property type="entry name" value="EGF-like_Ca-bd_dom"/>
</dbReference>
<evidence type="ECO:0000259" key="20">
    <source>
        <dbReference type="PROSITE" id="PS50240"/>
    </source>
</evidence>
<keyword evidence="7" id="KW-0677">Repeat</keyword>
<feature type="domain" description="Sushi" evidence="21">
    <location>
        <begin position="344"/>
        <end position="403"/>
    </location>
</feature>
<keyword evidence="3 14" id="KW-0245">EGF-like domain</keyword>
<dbReference type="InterPro" id="IPR043504">
    <property type="entry name" value="Peptidase_S1_PA_chymotrypsin"/>
</dbReference>
<dbReference type="KEGG" id="dre:100330319"/>
<dbReference type="Pfam" id="PF00431">
    <property type="entry name" value="CUB"/>
    <property type="match status" value="1"/>
</dbReference>
<feature type="domain" description="Peptidase S1" evidence="20">
    <location>
        <begin position="821"/>
        <end position="1097"/>
    </location>
</feature>
<evidence type="ECO:0000313" key="23">
    <source>
        <dbReference type="Proteomes" id="UP000000437"/>
    </source>
</evidence>
<accession>F1QE83</accession>
<dbReference type="InterPro" id="IPR001254">
    <property type="entry name" value="Trypsin_dom"/>
</dbReference>
<dbReference type="Ensembl" id="ENSDART00000137025.3">
    <property type="protein sequence ID" value="ENSDARP00000114582.2"/>
    <property type="gene ID" value="ENSDARG00000093480.4"/>
</dbReference>
<feature type="domain" description="Sushi" evidence="21">
    <location>
        <begin position="664"/>
        <end position="721"/>
    </location>
</feature>
<dbReference type="SMART" id="SM00032">
    <property type="entry name" value="CCP"/>
    <property type="match status" value="4"/>
</dbReference>
<dbReference type="InterPro" id="IPR000742">
    <property type="entry name" value="EGF"/>
</dbReference>
<dbReference type="SUPFAM" id="SSF57535">
    <property type="entry name" value="Complement control module/SCR domain"/>
    <property type="match status" value="3"/>
</dbReference>
<feature type="disulfide bond" evidence="15">
    <location>
        <begin position="692"/>
        <end position="719"/>
    </location>
</feature>
<feature type="disulfide bond" evidence="14">
    <location>
        <begin position="272"/>
        <end position="281"/>
    </location>
</feature>
<dbReference type="FunFam" id="2.10.25.10:FF:000050">
    <property type="entry name" value="neurogenic locus notch homolog protein 3"/>
    <property type="match status" value="1"/>
</dbReference>
<dbReference type="InterPro" id="IPR009003">
    <property type="entry name" value="Peptidase_S1_PA"/>
</dbReference>
<dbReference type="ZFIN" id="ZDB-GENE-100422-12">
    <property type="gene designation" value="pamr1b"/>
</dbReference>
<evidence type="ECO:0000256" key="6">
    <source>
        <dbReference type="ARBA" id="ARBA00022729"/>
    </source>
</evidence>
<dbReference type="Pfam" id="PF00008">
    <property type="entry name" value="EGF"/>
    <property type="match status" value="1"/>
</dbReference>
<dbReference type="InterPro" id="IPR051659">
    <property type="entry name" value="Serine_Protease_S1-Domain"/>
</dbReference>
<feature type="disulfide bond" evidence="15">
    <location>
        <begin position="313"/>
        <end position="340"/>
    </location>
</feature>
<dbReference type="PROSITE" id="PS01186">
    <property type="entry name" value="EGF_2"/>
    <property type="match status" value="1"/>
</dbReference>
<dbReference type="InterPro" id="IPR001314">
    <property type="entry name" value="Peptidase_S1A"/>
</dbReference>
<feature type="domain" description="CUB" evidence="18">
    <location>
        <begin position="138"/>
        <end position="246"/>
    </location>
</feature>
<evidence type="ECO:0000256" key="1">
    <source>
        <dbReference type="ARBA" id="ARBA00004613"/>
    </source>
</evidence>
<dbReference type="GO" id="GO:0006508">
    <property type="term" value="P:proteolysis"/>
    <property type="evidence" value="ECO:0007669"/>
    <property type="project" value="UniProtKB-KW"/>
</dbReference>
<evidence type="ECO:0000256" key="5">
    <source>
        <dbReference type="ARBA" id="ARBA00022659"/>
    </source>
</evidence>
<evidence type="ECO:0000313" key="24">
    <source>
        <dbReference type="RefSeq" id="XP_009296508.1"/>
    </source>
</evidence>
<dbReference type="GO" id="GO:0005576">
    <property type="term" value="C:extracellular region"/>
    <property type="evidence" value="ECO:0007669"/>
    <property type="project" value="UniProtKB-SubCell"/>
</dbReference>
<keyword evidence="24" id="KW-0645">Protease</keyword>
<feature type="chain" id="PRO_5044730452" description="Inactive serine protease PAMR1" evidence="17">
    <location>
        <begin position="33"/>
        <end position="1097"/>
    </location>
</feature>
<evidence type="ECO:0000313" key="25">
    <source>
        <dbReference type="ZFIN" id="ZDB-GENE-100422-12"/>
    </source>
</evidence>
<organism evidence="22">
    <name type="scientific">Danio rerio</name>
    <name type="common">Zebrafish</name>
    <name type="synonym">Brachydanio rerio</name>
    <dbReference type="NCBI Taxonomy" id="7955"/>
    <lineage>
        <taxon>Eukaryota</taxon>
        <taxon>Metazoa</taxon>
        <taxon>Chordata</taxon>
        <taxon>Craniata</taxon>
        <taxon>Vertebrata</taxon>
        <taxon>Euteleostomi</taxon>
        <taxon>Actinopterygii</taxon>
        <taxon>Neopterygii</taxon>
        <taxon>Teleostei</taxon>
        <taxon>Ostariophysi</taxon>
        <taxon>Cypriniformes</taxon>
        <taxon>Danionidae</taxon>
        <taxon>Danioninae</taxon>
        <taxon>Danio</taxon>
    </lineage>
</organism>
<evidence type="ECO:0000259" key="21">
    <source>
        <dbReference type="PROSITE" id="PS50923"/>
    </source>
</evidence>